<gene>
    <name evidence="2" type="ORF">M404DRAFT_1008445</name>
</gene>
<feature type="compositionally biased region" description="Polar residues" evidence="1">
    <location>
        <begin position="323"/>
        <end position="346"/>
    </location>
</feature>
<sequence>MDLPFRLSYIRLRNAQNIESVELILDDGRHHDIPEQRRGVFSRSFDEPLMFPTEKLSLSVGRRKSPFGLSRSSDTVSELISISSVVIVSRFREKGVNKNHGKVTVTHGVLSVTLGIILQTKSTVTTPSVHANPEARQATATQLAFRAHAVDGAGIPTPANREGLRPTVSLPLQLSYIALEDAKDAKSVEFVVNDTVYLIPRSQQRSDSFRKDFDEPLTLSAGQLSISVRRKQLRLRFGHQLPVETLTIGSGDVLSRLEGHVFQQKRGELLITLGFASQTQIASRVPNPNPSSPANAESLQPNTKQLVVVGSVPADIAVGGTGTSEPSDSEGLQPTTQGLVDTLPAS</sequence>
<organism evidence="2 3">
    <name type="scientific">Pisolithus tinctorius Marx 270</name>
    <dbReference type="NCBI Taxonomy" id="870435"/>
    <lineage>
        <taxon>Eukaryota</taxon>
        <taxon>Fungi</taxon>
        <taxon>Dikarya</taxon>
        <taxon>Basidiomycota</taxon>
        <taxon>Agaricomycotina</taxon>
        <taxon>Agaricomycetes</taxon>
        <taxon>Agaricomycetidae</taxon>
        <taxon>Boletales</taxon>
        <taxon>Sclerodermatineae</taxon>
        <taxon>Pisolithaceae</taxon>
        <taxon>Pisolithus</taxon>
    </lineage>
</organism>
<dbReference type="InParanoid" id="A0A0C3NFQ0"/>
<evidence type="ECO:0000256" key="1">
    <source>
        <dbReference type="SAM" id="MobiDB-lite"/>
    </source>
</evidence>
<evidence type="ECO:0000313" key="3">
    <source>
        <dbReference type="Proteomes" id="UP000054217"/>
    </source>
</evidence>
<dbReference type="EMBL" id="KN832103">
    <property type="protein sequence ID" value="KIN94318.1"/>
    <property type="molecule type" value="Genomic_DNA"/>
</dbReference>
<keyword evidence="3" id="KW-1185">Reference proteome</keyword>
<feature type="region of interest" description="Disordered" evidence="1">
    <location>
        <begin position="317"/>
        <end position="346"/>
    </location>
</feature>
<dbReference type="Proteomes" id="UP000054217">
    <property type="component" value="Unassembled WGS sequence"/>
</dbReference>
<dbReference type="HOGENOM" id="CLU_801970_0_0_1"/>
<dbReference type="AlphaFoldDB" id="A0A0C3NFQ0"/>
<proteinExistence type="predicted"/>
<reference evidence="3" key="2">
    <citation type="submission" date="2015-01" db="EMBL/GenBank/DDBJ databases">
        <title>Evolutionary Origins and Diversification of the Mycorrhizal Mutualists.</title>
        <authorList>
            <consortium name="DOE Joint Genome Institute"/>
            <consortium name="Mycorrhizal Genomics Consortium"/>
            <person name="Kohler A."/>
            <person name="Kuo A."/>
            <person name="Nagy L.G."/>
            <person name="Floudas D."/>
            <person name="Copeland A."/>
            <person name="Barry K.W."/>
            <person name="Cichocki N."/>
            <person name="Veneault-Fourrey C."/>
            <person name="LaButti K."/>
            <person name="Lindquist E.A."/>
            <person name="Lipzen A."/>
            <person name="Lundell T."/>
            <person name="Morin E."/>
            <person name="Murat C."/>
            <person name="Riley R."/>
            <person name="Ohm R."/>
            <person name="Sun H."/>
            <person name="Tunlid A."/>
            <person name="Henrissat B."/>
            <person name="Grigoriev I.V."/>
            <person name="Hibbett D.S."/>
            <person name="Martin F."/>
        </authorList>
    </citation>
    <scope>NUCLEOTIDE SEQUENCE [LARGE SCALE GENOMIC DNA]</scope>
    <source>
        <strain evidence="3">Marx 270</strain>
    </source>
</reference>
<name>A0A0C3NFQ0_PISTI</name>
<dbReference type="OrthoDB" id="10508791at2759"/>
<accession>A0A0C3NFQ0</accession>
<protein>
    <submittedName>
        <fullName evidence="2">Uncharacterized protein</fullName>
    </submittedName>
</protein>
<evidence type="ECO:0000313" key="2">
    <source>
        <dbReference type="EMBL" id="KIN94318.1"/>
    </source>
</evidence>
<reference evidence="2 3" key="1">
    <citation type="submission" date="2014-04" db="EMBL/GenBank/DDBJ databases">
        <authorList>
            <consortium name="DOE Joint Genome Institute"/>
            <person name="Kuo A."/>
            <person name="Kohler A."/>
            <person name="Costa M.D."/>
            <person name="Nagy L.G."/>
            <person name="Floudas D."/>
            <person name="Copeland A."/>
            <person name="Barry K.W."/>
            <person name="Cichocki N."/>
            <person name="Veneault-Fourrey C."/>
            <person name="LaButti K."/>
            <person name="Lindquist E.A."/>
            <person name="Lipzen A."/>
            <person name="Lundell T."/>
            <person name="Morin E."/>
            <person name="Murat C."/>
            <person name="Sun H."/>
            <person name="Tunlid A."/>
            <person name="Henrissat B."/>
            <person name="Grigoriev I.V."/>
            <person name="Hibbett D.S."/>
            <person name="Martin F."/>
            <person name="Nordberg H.P."/>
            <person name="Cantor M.N."/>
            <person name="Hua S.X."/>
        </authorList>
    </citation>
    <scope>NUCLEOTIDE SEQUENCE [LARGE SCALE GENOMIC DNA]</scope>
    <source>
        <strain evidence="2 3">Marx 270</strain>
    </source>
</reference>